<evidence type="ECO:0000313" key="4">
    <source>
        <dbReference type="Proteomes" id="UP000193487"/>
    </source>
</evidence>
<proteinExistence type="predicted"/>
<evidence type="ECO:0000313" key="3">
    <source>
        <dbReference type="EMBL" id="ORW03734.1"/>
    </source>
</evidence>
<keyword evidence="4" id="KW-1185">Reference proteome</keyword>
<feature type="region of interest" description="Disordered" evidence="1">
    <location>
        <begin position="45"/>
        <end position="74"/>
    </location>
</feature>
<comment type="caution">
    <text evidence="3">The sequence shown here is derived from an EMBL/GenBank/DDBJ whole genome shotgun (WGS) entry which is preliminary data.</text>
</comment>
<evidence type="ECO:0000256" key="1">
    <source>
        <dbReference type="SAM" id="MobiDB-lite"/>
    </source>
</evidence>
<protein>
    <submittedName>
        <fullName evidence="3">Uncharacterized protein</fullName>
    </submittedName>
</protein>
<dbReference type="Proteomes" id="UP000193487">
    <property type="component" value="Unassembled WGS sequence"/>
</dbReference>
<accession>A0A1X1XYA4</accession>
<sequence>MPSITDILWCAVMVALMALVVVFAFWYFRRIRDGRINPIVAPDWTSLERPASPPSGLQWGGGEQRELDDDSHIGRPAFPASGVKGAEAAQCISGFNGFGALRQHQPWDSRANEDCTSDHQNPQALRRHLAVCCQRH</sequence>
<reference evidence="3 4" key="1">
    <citation type="submission" date="2016-01" db="EMBL/GenBank/DDBJ databases">
        <title>The new phylogeny of the genus Mycobacterium.</title>
        <authorList>
            <person name="Tarcisio F."/>
            <person name="Conor M."/>
            <person name="Antonella G."/>
            <person name="Elisabetta G."/>
            <person name="Giulia F.S."/>
            <person name="Sara T."/>
            <person name="Anna F."/>
            <person name="Clotilde B."/>
            <person name="Roberto B."/>
            <person name="Veronica D.S."/>
            <person name="Fabio R."/>
            <person name="Monica P."/>
            <person name="Olivier J."/>
            <person name="Enrico T."/>
            <person name="Nicola S."/>
        </authorList>
    </citation>
    <scope>NUCLEOTIDE SEQUENCE [LARGE SCALE GENOMIC DNA]</scope>
    <source>
        <strain evidence="3 4">DSM 45166</strain>
    </source>
</reference>
<gene>
    <name evidence="3" type="ORF">AWC14_00400</name>
</gene>
<organism evidence="3 4">
    <name type="scientific">Mycobacterium kyorinense</name>
    <dbReference type="NCBI Taxonomy" id="487514"/>
    <lineage>
        <taxon>Bacteria</taxon>
        <taxon>Bacillati</taxon>
        <taxon>Actinomycetota</taxon>
        <taxon>Actinomycetes</taxon>
        <taxon>Mycobacteriales</taxon>
        <taxon>Mycobacteriaceae</taxon>
        <taxon>Mycobacterium</taxon>
    </lineage>
</organism>
<keyword evidence="2" id="KW-0472">Membrane</keyword>
<dbReference type="AlphaFoldDB" id="A0A1X1XYA4"/>
<keyword evidence="2" id="KW-0812">Transmembrane</keyword>
<dbReference type="EMBL" id="LQPE01000115">
    <property type="protein sequence ID" value="ORW03734.1"/>
    <property type="molecule type" value="Genomic_DNA"/>
</dbReference>
<feature type="transmembrane region" description="Helical" evidence="2">
    <location>
        <begin position="6"/>
        <end position="28"/>
    </location>
</feature>
<evidence type="ECO:0000256" key="2">
    <source>
        <dbReference type="SAM" id="Phobius"/>
    </source>
</evidence>
<name>A0A1X1XYA4_9MYCO</name>
<keyword evidence="2" id="KW-1133">Transmembrane helix</keyword>